<reference evidence="11" key="1">
    <citation type="journal article" date="2021" name="Nat. Commun.">
        <title>Genetic determinants of endophytism in the Arabidopsis root mycobiome.</title>
        <authorList>
            <person name="Mesny F."/>
            <person name="Miyauchi S."/>
            <person name="Thiergart T."/>
            <person name="Pickel B."/>
            <person name="Atanasova L."/>
            <person name="Karlsson M."/>
            <person name="Huettel B."/>
            <person name="Barry K.W."/>
            <person name="Haridas S."/>
            <person name="Chen C."/>
            <person name="Bauer D."/>
            <person name="Andreopoulos W."/>
            <person name="Pangilinan J."/>
            <person name="LaButti K."/>
            <person name="Riley R."/>
            <person name="Lipzen A."/>
            <person name="Clum A."/>
            <person name="Drula E."/>
            <person name="Henrissat B."/>
            <person name="Kohler A."/>
            <person name="Grigoriev I.V."/>
            <person name="Martin F.M."/>
            <person name="Hacquard S."/>
        </authorList>
    </citation>
    <scope>NUCLEOTIDE SEQUENCE</scope>
    <source>
        <strain evidence="11">MPI-CAGE-CH-0235</strain>
    </source>
</reference>
<feature type="compositionally biased region" description="Basic and acidic residues" evidence="7">
    <location>
        <begin position="1"/>
        <end position="10"/>
    </location>
</feature>
<dbReference type="InterPro" id="IPR018491">
    <property type="entry name" value="SLC12_C"/>
</dbReference>
<keyword evidence="4 8" id="KW-0812">Transmembrane</keyword>
<dbReference type="Pfam" id="PF03522">
    <property type="entry name" value="SLC12"/>
    <property type="match status" value="2"/>
</dbReference>
<feature type="compositionally biased region" description="Polar residues" evidence="7">
    <location>
        <begin position="1173"/>
        <end position="1182"/>
    </location>
</feature>
<dbReference type="InterPro" id="IPR004841">
    <property type="entry name" value="AA-permease/SLC12A_dom"/>
</dbReference>
<feature type="transmembrane region" description="Helical" evidence="8">
    <location>
        <begin position="267"/>
        <end position="288"/>
    </location>
</feature>
<feature type="transmembrane region" description="Helical" evidence="8">
    <location>
        <begin position="358"/>
        <end position="375"/>
    </location>
</feature>
<feature type="region of interest" description="Disordered" evidence="7">
    <location>
        <begin position="607"/>
        <end position="638"/>
    </location>
</feature>
<feature type="domain" description="Amino acid permease/ SLC12A" evidence="9">
    <location>
        <begin position="35"/>
        <end position="495"/>
    </location>
</feature>
<feature type="compositionally biased region" description="Basic and acidic residues" evidence="7">
    <location>
        <begin position="623"/>
        <end position="637"/>
    </location>
</feature>
<feature type="transmembrane region" description="Helical" evidence="8">
    <location>
        <begin position="308"/>
        <end position="330"/>
    </location>
</feature>
<dbReference type="GO" id="GO:0005774">
    <property type="term" value="C:vacuolar membrane"/>
    <property type="evidence" value="ECO:0007669"/>
    <property type="project" value="TreeGrafter"/>
</dbReference>
<evidence type="ECO:0000259" key="10">
    <source>
        <dbReference type="Pfam" id="PF03522"/>
    </source>
</evidence>
<feature type="transmembrane region" description="Helical" evidence="8">
    <location>
        <begin position="381"/>
        <end position="404"/>
    </location>
</feature>
<keyword evidence="6 8" id="KW-0472">Membrane</keyword>
<dbReference type="FunFam" id="1.20.1740.10:FF:000013">
    <property type="entry name" value="Solute carrier family 12 member"/>
    <property type="match status" value="1"/>
</dbReference>
<feature type="transmembrane region" description="Helical" evidence="8">
    <location>
        <begin position="416"/>
        <end position="436"/>
    </location>
</feature>
<feature type="transmembrane region" description="Helical" evidence="8">
    <location>
        <begin position="142"/>
        <end position="167"/>
    </location>
</feature>
<dbReference type="InterPro" id="IPR004842">
    <property type="entry name" value="SLC12A_fam"/>
</dbReference>
<organism evidence="11 12">
    <name type="scientific">Stachybotrys elegans</name>
    <dbReference type="NCBI Taxonomy" id="80388"/>
    <lineage>
        <taxon>Eukaryota</taxon>
        <taxon>Fungi</taxon>
        <taxon>Dikarya</taxon>
        <taxon>Ascomycota</taxon>
        <taxon>Pezizomycotina</taxon>
        <taxon>Sordariomycetes</taxon>
        <taxon>Hypocreomycetidae</taxon>
        <taxon>Hypocreales</taxon>
        <taxon>Stachybotryaceae</taxon>
        <taxon>Stachybotrys</taxon>
    </lineage>
</organism>
<dbReference type="GO" id="GO:0034486">
    <property type="term" value="P:vacuolar transmembrane transport"/>
    <property type="evidence" value="ECO:0007669"/>
    <property type="project" value="TreeGrafter"/>
</dbReference>
<feature type="compositionally biased region" description="Polar residues" evidence="7">
    <location>
        <begin position="981"/>
        <end position="1006"/>
    </location>
</feature>
<dbReference type="GO" id="GO:0055075">
    <property type="term" value="P:potassium ion homeostasis"/>
    <property type="evidence" value="ECO:0007669"/>
    <property type="project" value="TreeGrafter"/>
</dbReference>
<dbReference type="GO" id="GO:0055064">
    <property type="term" value="P:chloride ion homeostasis"/>
    <property type="evidence" value="ECO:0007669"/>
    <property type="project" value="TreeGrafter"/>
</dbReference>
<name>A0A8K0SR69_9HYPO</name>
<feature type="region of interest" description="Disordered" evidence="7">
    <location>
        <begin position="1"/>
        <end position="22"/>
    </location>
</feature>
<evidence type="ECO:0000313" key="12">
    <source>
        <dbReference type="Proteomes" id="UP000813444"/>
    </source>
</evidence>
<feature type="region of interest" description="Disordered" evidence="7">
    <location>
        <begin position="902"/>
        <end position="925"/>
    </location>
</feature>
<evidence type="ECO:0000256" key="7">
    <source>
        <dbReference type="SAM" id="MobiDB-lite"/>
    </source>
</evidence>
<evidence type="ECO:0000256" key="6">
    <source>
        <dbReference type="ARBA" id="ARBA00023136"/>
    </source>
</evidence>
<feature type="domain" description="SLC12A transporter C-terminal" evidence="10">
    <location>
        <begin position="1230"/>
        <end position="1293"/>
    </location>
</feature>
<keyword evidence="5 8" id="KW-1133">Transmembrane helix</keyword>
<sequence length="1297" mass="142688">MPSSPADHKPSITAMEPKKSSSKLGTVSGVYIPVYLNILSILMFLRFGLILGQAGLVGILGLIVAAYCVDLLTALSLSAIASNGEVKGGGAYFLISRSLGPEFGGSIGILFYLAQVLNTAMNVVGLIDCIRLHFVHTFPQQYWTVYALQTAVLISCTGLCFLGSAIFSKASNGLLIILTLSIISIPISALFKAPFHDEAHGVEFTGLSLTTLAGNFLPKLGKGPNSGVGMFRELFGILFPATSGIFAGASMSGDLAAPSKSIPKGTLWAMLTTFIVYVTVAFSMALTTTRESLLADSNILSRTNLSEVVILAGECSVTLFSALMGIIGSAKLFQALNRDKLLPGLHVFGKGTRKSDEPVAAICLTYILAQISLLADLDQIATLIAMGFQMTFFVMNLACFFLKIGSAPNFRPSFKFFTWQTAGLGALLSAAAMFFIDETYAAIAISVLVFLFLLIHYLSPPKHWGDVSQNLIYHQVRKYLLRLKPEHIKFWRPQIILLINNPRRQTRLIQFCNSLKKGSLYILGHVIVTDDFDTGVGEARLQQQAWSNYISEFSRIKAFVQLAISPSLNWGIRNLILTAGLGGMRPNIAVMGFYNMEDLRRSKSNIWIPDVPTSPSAKMKRPPKSEGPSRNRPRGDTSARLLEGFLPTDVIRTENMMSPTQYMTALEDLALKYRLNVAVGYGFDKLETPQRNGENAKKYIDLWPIQMSAEVSSEGKNILTTNFDTYTLILQLGHILHSVRTWERAYTLRVMVFVEYESEVEEETARVRALLEKLRIEAEVVVFWLASGQLNTYELIINGQSNDIDWEIIINEALRDEEWWDDLQMFRGRDESVTSSQDLRHMNHILDSTVGRPGAYNPHEEARLIRRRRSTVDLAEVRRKQAVSILGKMGVNVGIHTHHLNDEVLQESSSEDDSDSSEELEASENMDYAFRQSTDNDEFEPPEAYMQPLLHSRSALSTRGRAATAPSNGRRDERGRIAERASTTTALYGTMESQSPMTRGHTTQSGIPVITEDGPSPGQEAPAKEHNIGELSRDPSPPTRFPSFPSPRSSRPVSPVRGEGGKPATSGSVAKTRPSASRQASNARFSSRPVPQTTVTSQGEESRISFLPESSLGDNVKSERPSFSRQSSLGKFSSRPLPETQVNVDENHPRTIKFADTPTYPRSTAHSRHHSRQGSGLSSVVDSSEVKLSIPDLLESYRYDGGREGPSQGGSSYSTQGFALSFNDLPSRAQHLILNELLRQNSKDTAVLLTTLPIPSEGTCLDDVATMQYLSDVEVLCNELPPTLMVLSNNMTVTVSL</sequence>
<evidence type="ECO:0000256" key="5">
    <source>
        <dbReference type="ARBA" id="ARBA00022989"/>
    </source>
</evidence>
<dbReference type="GO" id="GO:0015379">
    <property type="term" value="F:potassium:chloride symporter activity"/>
    <property type="evidence" value="ECO:0007669"/>
    <property type="project" value="TreeGrafter"/>
</dbReference>
<accession>A0A8K0SR69</accession>
<evidence type="ECO:0000256" key="2">
    <source>
        <dbReference type="ARBA" id="ARBA00010593"/>
    </source>
</evidence>
<gene>
    <name evidence="11" type="ORF">B0I35DRAFT_460770</name>
</gene>
<feature type="transmembrane region" description="Helical" evidence="8">
    <location>
        <begin position="442"/>
        <end position="459"/>
    </location>
</feature>
<evidence type="ECO:0000256" key="8">
    <source>
        <dbReference type="SAM" id="Phobius"/>
    </source>
</evidence>
<dbReference type="PANTHER" id="PTHR11827">
    <property type="entry name" value="SOLUTE CARRIER FAMILY 12, CATION COTRANSPORTERS"/>
    <property type="match status" value="1"/>
</dbReference>
<feature type="compositionally biased region" description="Polar residues" evidence="7">
    <location>
        <begin position="1065"/>
        <end position="1099"/>
    </location>
</feature>
<feature type="compositionally biased region" description="Basic and acidic residues" evidence="7">
    <location>
        <begin position="969"/>
        <end position="979"/>
    </location>
</feature>
<protein>
    <submittedName>
        <fullName evidence="11">Solute carrier family 12 protein</fullName>
    </submittedName>
</protein>
<evidence type="ECO:0000256" key="4">
    <source>
        <dbReference type="ARBA" id="ARBA00022692"/>
    </source>
</evidence>
<feature type="transmembrane region" description="Helical" evidence="8">
    <location>
        <begin position="30"/>
        <end position="49"/>
    </location>
</feature>
<dbReference type="Gene3D" id="1.20.1740.10">
    <property type="entry name" value="Amino acid/polyamine transporter I"/>
    <property type="match status" value="1"/>
</dbReference>
<feature type="transmembrane region" description="Helical" evidence="8">
    <location>
        <begin position="109"/>
        <end position="130"/>
    </location>
</feature>
<proteinExistence type="inferred from homology"/>
<evidence type="ECO:0000313" key="11">
    <source>
        <dbReference type="EMBL" id="KAH7318344.1"/>
    </source>
</evidence>
<dbReference type="PANTHER" id="PTHR11827:SF72">
    <property type="entry name" value="GH08340P"/>
    <property type="match status" value="1"/>
</dbReference>
<feature type="domain" description="SLC12A transporter C-terminal" evidence="10">
    <location>
        <begin position="507"/>
        <end position="594"/>
    </location>
</feature>
<comment type="caution">
    <text evidence="11">The sequence shown here is derived from an EMBL/GenBank/DDBJ whole genome shotgun (WGS) entry which is preliminary data.</text>
</comment>
<feature type="compositionally biased region" description="Basic and acidic residues" evidence="7">
    <location>
        <begin position="1022"/>
        <end position="1033"/>
    </location>
</feature>
<evidence type="ECO:0000256" key="1">
    <source>
        <dbReference type="ARBA" id="ARBA00004141"/>
    </source>
</evidence>
<feature type="region of interest" description="Disordered" evidence="7">
    <location>
        <begin position="952"/>
        <end position="1183"/>
    </location>
</feature>
<dbReference type="GO" id="GO:0006884">
    <property type="term" value="P:cell volume homeostasis"/>
    <property type="evidence" value="ECO:0007669"/>
    <property type="project" value="TreeGrafter"/>
</dbReference>
<feature type="transmembrane region" description="Helical" evidence="8">
    <location>
        <begin position="56"/>
        <end position="81"/>
    </location>
</feature>
<comment type="subcellular location">
    <subcellularLocation>
        <location evidence="1">Membrane</location>
        <topology evidence="1">Multi-pass membrane protein</topology>
    </subcellularLocation>
</comment>
<evidence type="ECO:0000256" key="3">
    <source>
        <dbReference type="ARBA" id="ARBA00022448"/>
    </source>
</evidence>
<keyword evidence="12" id="KW-1185">Reference proteome</keyword>
<feature type="transmembrane region" description="Helical" evidence="8">
    <location>
        <begin position="173"/>
        <end position="191"/>
    </location>
</feature>
<evidence type="ECO:0000259" key="9">
    <source>
        <dbReference type="Pfam" id="PF00324"/>
    </source>
</evidence>
<dbReference type="Proteomes" id="UP000813444">
    <property type="component" value="Unassembled WGS sequence"/>
</dbReference>
<dbReference type="Pfam" id="PF00324">
    <property type="entry name" value="AA_permease"/>
    <property type="match status" value="1"/>
</dbReference>
<keyword evidence="3" id="KW-0813">Transport</keyword>
<comment type="similarity">
    <text evidence="2">Belongs to the SLC12A transporter family.</text>
</comment>
<dbReference type="OrthoDB" id="2020542at2759"/>
<feature type="compositionally biased region" description="Acidic residues" evidence="7">
    <location>
        <begin position="909"/>
        <end position="924"/>
    </location>
</feature>
<dbReference type="EMBL" id="JAGPNK010000007">
    <property type="protein sequence ID" value="KAH7318344.1"/>
    <property type="molecule type" value="Genomic_DNA"/>
</dbReference>
<feature type="compositionally biased region" description="Low complexity" evidence="7">
    <location>
        <begin position="1041"/>
        <end position="1057"/>
    </location>
</feature>